<evidence type="ECO:0000313" key="2">
    <source>
        <dbReference type="Proteomes" id="UP000032680"/>
    </source>
</evidence>
<comment type="caution">
    <text evidence="1">The sequence shown here is derived from an EMBL/GenBank/DDBJ whole genome shotgun (WGS) entry which is preliminary data.</text>
</comment>
<name>A0A0D6P4T5_9PROT</name>
<sequence length="246" mass="24250">MAGTGLILGPVVFDGFEVASGVSFGGGQRLVVHDLPGGRRVVDALGRQDMTIGFRGFFSGSDATLRARLVDELRASGALLPLIWDVFFYSVVVRSFVADYQCGWWIPFRLECLVVRDEASALIETAVDLGASVVADLGAAAAQALPLVPSIGAAQAAASQSGAAVAGTGAYLAASAGVAQAQGALTASVGTAEGAIDPATLFGGGSAGAGIASLGAMGAATGSLAALVTASGYAGRAARNLGNAST</sequence>
<dbReference type="Proteomes" id="UP000032680">
    <property type="component" value="Unassembled WGS sequence"/>
</dbReference>
<reference evidence="1 2" key="1">
    <citation type="submission" date="2012-11" db="EMBL/GenBank/DDBJ databases">
        <title>Whole genome sequence of Acidisphaera rubrifaciens HS-AP3.</title>
        <authorList>
            <person name="Azuma Y."/>
            <person name="Higashiura N."/>
            <person name="Hirakawa H."/>
            <person name="Matsushita K."/>
        </authorList>
    </citation>
    <scope>NUCLEOTIDE SEQUENCE [LARGE SCALE GENOMIC DNA]</scope>
    <source>
        <strain evidence="1 2">HS-AP3</strain>
    </source>
</reference>
<keyword evidence="2" id="KW-1185">Reference proteome</keyword>
<dbReference type="RefSeq" id="WP_148360308.1">
    <property type="nucleotide sequence ID" value="NZ_BANB01000086.1"/>
</dbReference>
<gene>
    <name evidence="1" type="ORF">Asru_0086_32</name>
</gene>
<dbReference type="EMBL" id="BANB01000086">
    <property type="protein sequence ID" value="GAN76356.1"/>
    <property type="molecule type" value="Genomic_DNA"/>
</dbReference>
<proteinExistence type="predicted"/>
<accession>A0A0D6P4T5</accession>
<organism evidence="1 2">
    <name type="scientific">Acidisphaera rubrifaciens HS-AP3</name>
    <dbReference type="NCBI Taxonomy" id="1231350"/>
    <lineage>
        <taxon>Bacteria</taxon>
        <taxon>Pseudomonadati</taxon>
        <taxon>Pseudomonadota</taxon>
        <taxon>Alphaproteobacteria</taxon>
        <taxon>Acetobacterales</taxon>
        <taxon>Acetobacteraceae</taxon>
        <taxon>Acidisphaera</taxon>
    </lineage>
</organism>
<dbReference type="AlphaFoldDB" id="A0A0D6P4T5"/>
<protein>
    <recommendedName>
        <fullName evidence="3">Phage protein</fullName>
    </recommendedName>
</protein>
<evidence type="ECO:0000313" key="1">
    <source>
        <dbReference type="EMBL" id="GAN76356.1"/>
    </source>
</evidence>
<dbReference type="OrthoDB" id="8258232at2"/>
<evidence type="ECO:0008006" key="3">
    <source>
        <dbReference type="Google" id="ProtNLM"/>
    </source>
</evidence>